<comment type="caution">
    <text evidence="3">The sequence shown here is derived from an EMBL/GenBank/DDBJ whole genome shotgun (WGS) entry which is preliminary data.</text>
</comment>
<keyword evidence="2" id="KW-0472">Membrane</keyword>
<feature type="region of interest" description="Disordered" evidence="1">
    <location>
        <begin position="1"/>
        <end position="29"/>
    </location>
</feature>
<protein>
    <submittedName>
        <fullName evidence="3">Uncharacterized protein</fullName>
    </submittedName>
</protein>
<evidence type="ECO:0000256" key="1">
    <source>
        <dbReference type="SAM" id="MobiDB-lite"/>
    </source>
</evidence>
<dbReference type="EMBL" id="SMNA01000001">
    <property type="protein sequence ID" value="TDE98716.1"/>
    <property type="molecule type" value="Genomic_DNA"/>
</dbReference>
<evidence type="ECO:0000313" key="3">
    <source>
        <dbReference type="EMBL" id="TDE98716.1"/>
    </source>
</evidence>
<sequence length="147" mass="14792">MSDPTGSVPPGDWRPGDPPPGAGSPYAPAASPYAPASLGGPASTTSNPAGRTALGLGIVALVCWVGFDVAENIAFTTGSYSRTVFQLLRAGGWVSLILALAALGTGIYALRRTGPRGAAGVGAGIGLTLVVLWLFSRLITSLALSLW</sequence>
<proteinExistence type="predicted"/>
<feature type="transmembrane region" description="Helical" evidence="2">
    <location>
        <begin position="117"/>
        <end position="139"/>
    </location>
</feature>
<keyword evidence="4" id="KW-1185">Reference proteome</keyword>
<name>A0ABY2E8K6_9MICO</name>
<accession>A0ABY2E8K6</accession>
<evidence type="ECO:0000313" key="4">
    <source>
        <dbReference type="Proteomes" id="UP000504882"/>
    </source>
</evidence>
<gene>
    <name evidence="3" type="ORF">EXU48_00420</name>
</gene>
<keyword evidence="2" id="KW-0812">Transmembrane</keyword>
<organism evidence="3 4">
    <name type="scientific">Occultella glacieicola</name>
    <dbReference type="NCBI Taxonomy" id="2518684"/>
    <lineage>
        <taxon>Bacteria</taxon>
        <taxon>Bacillati</taxon>
        <taxon>Actinomycetota</taxon>
        <taxon>Actinomycetes</taxon>
        <taxon>Micrococcales</taxon>
        <taxon>Ruaniaceae</taxon>
        <taxon>Occultella</taxon>
    </lineage>
</organism>
<keyword evidence="2" id="KW-1133">Transmembrane helix</keyword>
<reference evidence="3 4" key="1">
    <citation type="submission" date="2019-03" db="EMBL/GenBank/DDBJ databases">
        <title>Genomic features of bacteria from cold environments.</title>
        <authorList>
            <person name="Shen L."/>
        </authorList>
    </citation>
    <scope>NUCLEOTIDE SEQUENCE [LARGE SCALE GENOMIC DNA]</scope>
    <source>
        <strain evidence="4">T3246-1</strain>
    </source>
</reference>
<dbReference type="RefSeq" id="WP_133105618.1">
    <property type="nucleotide sequence ID" value="NZ_SMNA01000001.1"/>
</dbReference>
<evidence type="ECO:0000256" key="2">
    <source>
        <dbReference type="SAM" id="Phobius"/>
    </source>
</evidence>
<dbReference type="Proteomes" id="UP000504882">
    <property type="component" value="Unassembled WGS sequence"/>
</dbReference>
<feature type="transmembrane region" description="Helical" evidence="2">
    <location>
        <begin position="53"/>
        <end position="70"/>
    </location>
</feature>
<feature type="transmembrane region" description="Helical" evidence="2">
    <location>
        <begin position="90"/>
        <end position="110"/>
    </location>
</feature>